<evidence type="ECO:0000313" key="3">
    <source>
        <dbReference type="EMBL" id="KAK2022381.1"/>
    </source>
</evidence>
<evidence type="ECO:0000313" key="4">
    <source>
        <dbReference type="Proteomes" id="UP001232148"/>
    </source>
</evidence>
<feature type="region of interest" description="Disordered" evidence="1">
    <location>
        <begin position="298"/>
        <end position="332"/>
    </location>
</feature>
<reference evidence="3" key="1">
    <citation type="submission" date="2021-06" db="EMBL/GenBank/DDBJ databases">
        <title>Comparative genomics, transcriptomics and evolutionary studies reveal genomic signatures of adaptation to plant cell wall in hemibiotrophic fungi.</title>
        <authorList>
            <consortium name="DOE Joint Genome Institute"/>
            <person name="Baroncelli R."/>
            <person name="Diaz J.F."/>
            <person name="Benocci T."/>
            <person name="Peng M."/>
            <person name="Battaglia E."/>
            <person name="Haridas S."/>
            <person name="Andreopoulos W."/>
            <person name="Labutti K."/>
            <person name="Pangilinan J."/>
            <person name="Floch G.L."/>
            <person name="Makela M.R."/>
            <person name="Henrissat B."/>
            <person name="Grigoriev I.V."/>
            <person name="Crouch J.A."/>
            <person name="De Vries R.P."/>
            <person name="Sukno S.A."/>
            <person name="Thon M.R."/>
        </authorList>
    </citation>
    <scope>NUCLEOTIDE SEQUENCE</scope>
    <source>
        <strain evidence="3">MAFF235873</strain>
    </source>
</reference>
<accession>A0AAD9H4L4</accession>
<evidence type="ECO:0000256" key="2">
    <source>
        <dbReference type="SAM" id="SignalP"/>
    </source>
</evidence>
<sequence>MKSRFAVISASAMVAAGAAAADDAWRAPGSAFGSPVPPFFDDQTAEVFRKAVTAPKATRSVKFKPFEDSGSSTLQLVQDEWTWRVNVTELALPRLPSNLSAAGIDKPSTFVTTYDLTWPAGGDISSALRGSSAPFCVTAFDYLFPANVTDLYKAADAGSTNCGRVLGEECLNALYVEGNNLDGDQCIVPRWGDISACDATLGATVRADPAGRPFTFGAATADANPASANNALNETSPVRSGEGIWTFEGGVLGDAEAARGYAVAAGRLQVFMFNTWLNITSGRASKPNVLCMRVDAAAEPAGTSPPGTTPTGTSPGTSTGTPTGSSAAPPRQSQAAATVVAAILVAVVALLS</sequence>
<keyword evidence="2" id="KW-0732">Signal</keyword>
<dbReference type="AlphaFoldDB" id="A0AAD9H4L4"/>
<feature type="chain" id="PRO_5041900579" evidence="2">
    <location>
        <begin position="21"/>
        <end position="352"/>
    </location>
</feature>
<proteinExistence type="predicted"/>
<organism evidence="3 4">
    <name type="scientific">Colletotrichum zoysiae</name>
    <dbReference type="NCBI Taxonomy" id="1216348"/>
    <lineage>
        <taxon>Eukaryota</taxon>
        <taxon>Fungi</taxon>
        <taxon>Dikarya</taxon>
        <taxon>Ascomycota</taxon>
        <taxon>Pezizomycotina</taxon>
        <taxon>Sordariomycetes</taxon>
        <taxon>Hypocreomycetidae</taxon>
        <taxon>Glomerellales</taxon>
        <taxon>Glomerellaceae</taxon>
        <taxon>Colletotrichum</taxon>
        <taxon>Colletotrichum graminicola species complex</taxon>
    </lineage>
</organism>
<evidence type="ECO:0000256" key="1">
    <source>
        <dbReference type="SAM" id="MobiDB-lite"/>
    </source>
</evidence>
<comment type="caution">
    <text evidence="3">The sequence shown here is derived from an EMBL/GenBank/DDBJ whole genome shotgun (WGS) entry which is preliminary data.</text>
</comment>
<feature type="signal peptide" evidence="2">
    <location>
        <begin position="1"/>
        <end position="20"/>
    </location>
</feature>
<name>A0AAD9H4L4_9PEZI</name>
<dbReference type="Proteomes" id="UP001232148">
    <property type="component" value="Unassembled WGS sequence"/>
</dbReference>
<gene>
    <name evidence="3" type="ORF">LX32DRAFT_710364</name>
</gene>
<dbReference type="EMBL" id="MU843046">
    <property type="protein sequence ID" value="KAK2022381.1"/>
    <property type="molecule type" value="Genomic_DNA"/>
</dbReference>
<protein>
    <submittedName>
        <fullName evidence="3">Uncharacterized protein</fullName>
    </submittedName>
</protein>
<keyword evidence="4" id="KW-1185">Reference proteome</keyword>